<evidence type="ECO:0000256" key="1">
    <source>
        <dbReference type="SAM" id="MobiDB-lite"/>
    </source>
</evidence>
<keyword evidence="4" id="KW-1185">Reference proteome</keyword>
<evidence type="ECO:0000313" key="3">
    <source>
        <dbReference type="EMBL" id="CDM93218.1"/>
    </source>
</evidence>
<gene>
    <name evidence="3" type="ORF">ARTHRO_10891</name>
</gene>
<feature type="compositionally biased region" description="Basic and acidic residues" evidence="1">
    <location>
        <begin position="89"/>
        <end position="102"/>
    </location>
</feature>
<dbReference type="EMBL" id="FO818640">
    <property type="protein sequence ID" value="CDM93218.1"/>
    <property type="molecule type" value="Genomic_DNA"/>
</dbReference>
<proteinExistence type="predicted"/>
<evidence type="ECO:0000313" key="4">
    <source>
        <dbReference type="Proteomes" id="UP000032946"/>
    </source>
</evidence>
<feature type="region of interest" description="Disordered" evidence="1">
    <location>
        <begin position="78"/>
        <end position="102"/>
    </location>
</feature>
<dbReference type="AlphaFoldDB" id="A0A9P1NX31"/>
<keyword evidence="2" id="KW-1133">Transmembrane helix</keyword>
<feature type="transmembrane region" description="Helical" evidence="2">
    <location>
        <begin position="20"/>
        <end position="41"/>
    </location>
</feature>
<dbReference type="Proteomes" id="UP000032946">
    <property type="component" value="Chromosome"/>
</dbReference>
<sequence>MVYPLFLEINVMNTVSICQRFVIIELALIIIVVLCSTYAIVKENKIIESKLDLNNHKLGILFEFLQKSLEQIACKQQLGGKKQSPHLPINRDDIDDDGWRKP</sequence>
<name>A0A9P1NX31_9CYAN</name>
<accession>A0A9P1NX31</accession>
<organism evidence="3 4">
    <name type="scientific">Limnospira indica PCC 8005</name>
    <dbReference type="NCBI Taxonomy" id="376219"/>
    <lineage>
        <taxon>Bacteria</taxon>
        <taxon>Bacillati</taxon>
        <taxon>Cyanobacteriota</taxon>
        <taxon>Cyanophyceae</taxon>
        <taxon>Oscillatoriophycideae</taxon>
        <taxon>Oscillatoriales</taxon>
        <taxon>Sirenicapillariaceae</taxon>
        <taxon>Limnospira</taxon>
    </lineage>
</organism>
<keyword evidence="2" id="KW-0812">Transmembrane</keyword>
<reference evidence="3 4" key="1">
    <citation type="submission" date="2014-02" db="EMBL/GenBank/DDBJ databases">
        <authorList>
            <person name="Genoscope - CEA"/>
        </authorList>
    </citation>
    <scope>NUCLEOTIDE SEQUENCE [LARGE SCALE GENOMIC DNA]</scope>
    <source>
        <strain evidence="3 4">PCC 8005</strain>
    </source>
</reference>
<evidence type="ECO:0000256" key="2">
    <source>
        <dbReference type="SAM" id="Phobius"/>
    </source>
</evidence>
<keyword evidence="2" id="KW-0472">Membrane</keyword>
<protein>
    <submittedName>
        <fullName evidence="3">Uncharacterized protein</fullName>
    </submittedName>
</protein>